<protein>
    <submittedName>
        <fullName evidence="4">ECF RNA polymerase sigma factor SigW (ECF sigma factor SigW) (Alternative RNA polymerase sigma factor SigW) (RNA polymerase sigma-W factor) (Sigma-W factor)</fullName>
    </submittedName>
</protein>
<dbReference type="PROSITE" id="PS01063">
    <property type="entry name" value="SIGMA70_ECF"/>
    <property type="match status" value="1"/>
</dbReference>
<dbReference type="InterPro" id="IPR007627">
    <property type="entry name" value="RNA_pol_sigma70_r2"/>
</dbReference>
<evidence type="ECO:0000259" key="3">
    <source>
        <dbReference type="Pfam" id="PF04542"/>
    </source>
</evidence>
<feature type="domain" description="RNA polymerase sigma-70 region 2" evidence="3">
    <location>
        <begin position="487"/>
        <end position="555"/>
    </location>
</feature>
<evidence type="ECO:0000313" key="5">
    <source>
        <dbReference type="Proteomes" id="UP001642464"/>
    </source>
</evidence>
<organism evidence="4 5">
    <name type="scientific">Durusdinium trenchii</name>
    <dbReference type="NCBI Taxonomy" id="1381693"/>
    <lineage>
        <taxon>Eukaryota</taxon>
        <taxon>Sar</taxon>
        <taxon>Alveolata</taxon>
        <taxon>Dinophyceae</taxon>
        <taxon>Suessiales</taxon>
        <taxon>Symbiodiniaceae</taxon>
        <taxon>Durusdinium</taxon>
    </lineage>
</organism>
<dbReference type="InterPro" id="IPR006311">
    <property type="entry name" value="TAT_signal"/>
</dbReference>
<dbReference type="Gene3D" id="1.10.1740.10">
    <property type="match status" value="1"/>
</dbReference>
<keyword evidence="5" id="KW-1185">Reference proteome</keyword>
<feature type="transmembrane region" description="Helical" evidence="2">
    <location>
        <begin position="757"/>
        <end position="775"/>
    </location>
</feature>
<evidence type="ECO:0000313" key="4">
    <source>
        <dbReference type="EMBL" id="CAK9052757.1"/>
    </source>
</evidence>
<dbReference type="PANTHER" id="PTHR43737:SF1">
    <property type="entry name" value="DUF1501 DOMAIN-CONTAINING PROTEIN"/>
    <property type="match status" value="1"/>
</dbReference>
<dbReference type="Pfam" id="PF04542">
    <property type="entry name" value="Sigma70_r2"/>
    <property type="match status" value="1"/>
</dbReference>
<dbReference type="Proteomes" id="UP001642464">
    <property type="component" value="Unassembled WGS sequence"/>
</dbReference>
<dbReference type="EMBL" id="CAXAMM010022914">
    <property type="protein sequence ID" value="CAK9052757.1"/>
    <property type="molecule type" value="Genomic_DNA"/>
</dbReference>
<evidence type="ECO:0000256" key="1">
    <source>
        <dbReference type="SAM" id="MobiDB-lite"/>
    </source>
</evidence>
<dbReference type="PANTHER" id="PTHR43737">
    <property type="entry name" value="BLL7424 PROTEIN"/>
    <property type="match status" value="1"/>
</dbReference>
<feature type="region of interest" description="Disordered" evidence="1">
    <location>
        <begin position="549"/>
        <end position="571"/>
    </location>
</feature>
<keyword evidence="2" id="KW-0812">Transmembrane</keyword>
<gene>
    <name evidence="4" type="ORF">SCF082_LOCUS28830</name>
</gene>
<sequence length="825" mass="90324">MLTLWDSDRRGNRREFLRFGSLALGGMSLAGLPSGTVTASTAPPITGKSVVYVFMHGGPSQIETFDPKMTAPDGVRSVTGEIATRIPGVTFGSTFPKLAAMADKLAVVRSFTTGDGRHDIKPVVCRQTLGANLGTFYGRVVGANDPTTGMPTNAVLFPRAVDDSTQPGNSNFGDLRSTSSLGAAYAPFTPGGDAELQQDMQLHMPRPRLDNRRELLSQLDHVRRSVEIGGAGEGIGRLREQAFSTILGGAAGALDLSNEDPAVVARYDTAPLVRPDQIDKKWNNYNNYVDNAKTLGKLMLLARRLCEAGCGFVTVTTNFVWDMHADVNNATMSEGMQYMAPPFDHAVATFLEDVEERGLSDRILLVASGEMGRTPKLNERGGRDHWGSLAPLLLAGGGLKMGQVIGRSNRDASEPGSVPYTIEHLVSTIMHTQFDLGTLRVARGLPTDMVGVATGGSPIAELYQLRDPDVRLMLQVRDGDAAAFEELVQRYQSRLVGILEHLVGSRESAEDLAQEVFLRVYRARERYEPGAKFSTWLFTIANNVASNAKRSRSRRKEVTLDADGSGPLGPQPLEQLAAAASGLMPTRQLDSAEMHELRRYRRNDEPINDGNQVAAHPGAIELERSIGTLSGSREQSRHSREVTTSQKRFASHDADTAMNEPANHPDDLAYDEQLVAYLDGELDPESIRDLEERLAKDEDIRQRLHQLEQAWDALNTLPAIDVSPQFAHTTLEMIAQKAEQEQQGQNAGWFTPRVRRLLVGTAGVAVAFALGFFVSSNRGRAENEQVVNELPLLDELDAYRRAGDIEYLRMIREAELFPVEDSHEG</sequence>
<dbReference type="InterPro" id="IPR013325">
    <property type="entry name" value="RNA_pol_sigma_r2"/>
</dbReference>
<comment type="caution">
    <text evidence="4">The sequence shown here is derived from an EMBL/GenBank/DDBJ whole genome shotgun (WGS) entry which is preliminary data.</text>
</comment>
<reference evidence="4 5" key="1">
    <citation type="submission" date="2024-02" db="EMBL/GenBank/DDBJ databases">
        <authorList>
            <person name="Chen Y."/>
            <person name="Shah S."/>
            <person name="Dougan E. K."/>
            <person name="Thang M."/>
            <person name="Chan C."/>
        </authorList>
    </citation>
    <scope>NUCLEOTIDE SEQUENCE [LARGE SCALE GENOMIC DNA]</scope>
</reference>
<dbReference type="NCBIfam" id="TIGR02937">
    <property type="entry name" value="sigma70-ECF"/>
    <property type="match status" value="1"/>
</dbReference>
<evidence type="ECO:0000256" key="2">
    <source>
        <dbReference type="SAM" id="Phobius"/>
    </source>
</evidence>
<dbReference type="InterPro" id="IPR000838">
    <property type="entry name" value="RNA_pol_sigma70_ECF_CS"/>
</dbReference>
<dbReference type="SUPFAM" id="SSF88946">
    <property type="entry name" value="Sigma2 domain of RNA polymerase sigma factors"/>
    <property type="match status" value="1"/>
</dbReference>
<dbReference type="Pfam" id="PF07394">
    <property type="entry name" value="DUF1501"/>
    <property type="match status" value="1"/>
</dbReference>
<feature type="region of interest" description="Disordered" evidence="1">
    <location>
        <begin position="628"/>
        <end position="647"/>
    </location>
</feature>
<keyword evidence="2" id="KW-0472">Membrane</keyword>
<keyword evidence="2" id="KW-1133">Transmembrane helix</keyword>
<proteinExistence type="predicted"/>
<dbReference type="InterPro" id="IPR014284">
    <property type="entry name" value="RNA_pol_sigma-70_dom"/>
</dbReference>
<dbReference type="InterPro" id="IPR010869">
    <property type="entry name" value="DUF1501"/>
</dbReference>
<dbReference type="InterPro" id="IPR041916">
    <property type="entry name" value="Anti_sigma_zinc_sf"/>
</dbReference>
<dbReference type="PROSITE" id="PS51318">
    <property type="entry name" value="TAT"/>
    <property type="match status" value="1"/>
</dbReference>
<dbReference type="Gene3D" id="1.10.10.1320">
    <property type="entry name" value="Anti-sigma factor, zinc-finger domain"/>
    <property type="match status" value="1"/>
</dbReference>
<accession>A0ABP0MPW3</accession>
<name>A0ABP0MPW3_9DINO</name>